<keyword evidence="6 9" id="KW-1133">Transmembrane helix</keyword>
<evidence type="ECO:0000256" key="5">
    <source>
        <dbReference type="ARBA" id="ARBA00022927"/>
    </source>
</evidence>
<feature type="transmembrane region" description="Helical" evidence="9">
    <location>
        <begin position="344"/>
        <end position="364"/>
    </location>
</feature>
<dbReference type="AlphaFoldDB" id="A0A496PL66"/>
<evidence type="ECO:0000256" key="2">
    <source>
        <dbReference type="ARBA" id="ARBA00022448"/>
    </source>
</evidence>
<dbReference type="SUPFAM" id="SSF82866">
    <property type="entry name" value="Multidrug efflux transporter AcrB transmembrane domain"/>
    <property type="match status" value="1"/>
</dbReference>
<dbReference type="InterPro" id="IPR005791">
    <property type="entry name" value="SecD"/>
</dbReference>
<evidence type="ECO:0000256" key="8">
    <source>
        <dbReference type="ARBA" id="ARBA00023136"/>
    </source>
</evidence>
<evidence type="ECO:0000313" key="14">
    <source>
        <dbReference type="EMBL" id="RKW71211.1"/>
    </source>
</evidence>
<feature type="transmembrane region" description="Helical" evidence="9">
    <location>
        <begin position="451"/>
        <end position="468"/>
    </location>
</feature>
<feature type="transmembrane region" description="Helical" evidence="9">
    <location>
        <begin position="399"/>
        <end position="422"/>
    </location>
</feature>
<dbReference type="InterPro" id="IPR048631">
    <property type="entry name" value="SecD_1st"/>
</dbReference>
<dbReference type="Gene3D" id="3.30.70.3220">
    <property type="match status" value="1"/>
</dbReference>
<dbReference type="PANTHER" id="PTHR30081:SF1">
    <property type="entry name" value="PROTEIN TRANSLOCASE SUBUNIT SECD"/>
    <property type="match status" value="1"/>
</dbReference>
<comment type="subunit">
    <text evidence="9">Forms a complex with SecF. Part of the essential Sec protein translocation apparatus which comprises SecA, SecYEG and auxiliary proteins SecDF. Other proteins may also be involved.</text>
</comment>
<dbReference type="Pfam" id="PF02355">
    <property type="entry name" value="SecD_SecF_C"/>
    <property type="match status" value="1"/>
</dbReference>
<feature type="region of interest" description="Disordered" evidence="10">
    <location>
        <begin position="533"/>
        <end position="597"/>
    </location>
</feature>
<dbReference type="Proteomes" id="UP000273119">
    <property type="component" value="Unassembled WGS sequence"/>
</dbReference>
<protein>
    <recommendedName>
        <fullName evidence="9">Protein translocase subunit SecD</fullName>
    </recommendedName>
</protein>
<dbReference type="NCBIfam" id="TIGR00916">
    <property type="entry name" value="2A0604s01"/>
    <property type="match status" value="1"/>
</dbReference>
<dbReference type="PANTHER" id="PTHR30081">
    <property type="entry name" value="PROTEIN-EXPORT MEMBRANE PROTEIN SEC"/>
    <property type="match status" value="1"/>
</dbReference>
<evidence type="ECO:0000259" key="13">
    <source>
        <dbReference type="Pfam" id="PF22599"/>
    </source>
</evidence>
<keyword evidence="5 9" id="KW-0653">Protein transport</keyword>
<evidence type="ECO:0000259" key="12">
    <source>
        <dbReference type="Pfam" id="PF21760"/>
    </source>
</evidence>
<reference evidence="14 15" key="1">
    <citation type="submission" date="2018-07" db="EMBL/GenBank/DDBJ databases">
        <title>Arthrobacter sp. nov., isolated from raw cow's milk with high bacterial count.</title>
        <authorList>
            <person name="Hahne J."/>
            <person name="Isele D."/>
            <person name="Lipski A."/>
        </authorList>
    </citation>
    <scope>NUCLEOTIDE SEQUENCE [LARGE SCALE GENOMIC DNA]</scope>
    <source>
        <strain evidence="14 15">JZ R-183</strain>
    </source>
</reference>
<keyword evidence="7 9" id="KW-0811">Translocation</keyword>
<comment type="similarity">
    <text evidence="9">Belongs to the SecD/SecF family. SecD subfamily.</text>
</comment>
<keyword evidence="3 9" id="KW-1003">Cell membrane</keyword>
<feature type="domain" description="SecDF P1 head subdomain" evidence="13">
    <location>
        <begin position="212"/>
        <end position="324"/>
    </location>
</feature>
<dbReference type="Gene3D" id="3.30.1360.200">
    <property type="match status" value="1"/>
</dbReference>
<keyword evidence="15" id="KW-1185">Reference proteome</keyword>
<evidence type="ECO:0000256" key="1">
    <source>
        <dbReference type="ARBA" id="ARBA00004651"/>
    </source>
</evidence>
<evidence type="ECO:0000256" key="6">
    <source>
        <dbReference type="ARBA" id="ARBA00022989"/>
    </source>
</evidence>
<organism evidence="14 15">
    <name type="scientific">Galactobacter caseinivorans</name>
    <dbReference type="NCBI Taxonomy" id="2676123"/>
    <lineage>
        <taxon>Bacteria</taxon>
        <taxon>Bacillati</taxon>
        <taxon>Actinomycetota</taxon>
        <taxon>Actinomycetes</taxon>
        <taxon>Micrococcales</taxon>
        <taxon>Micrococcaceae</taxon>
        <taxon>Galactobacter</taxon>
    </lineage>
</organism>
<proteinExistence type="inferred from homology"/>
<comment type="caution">
    <text evidence="14">The sequence shown here is derived from an EMBL/GenBank/DDBJ whole genome shotgun (WGS) entry which is preliminary data.</text>
</comment>
<comment type="caution">
    <text evidence="9">Lacks conserved residue(s) required for the propagation of feature annotation.</text>
</comment>
<dbReference type="InterPro" id="IPR022813">
    <property type="entry name" value="SecD/SecF_arch_bac"/>
</dbReference>
<dbReference type="InterPro" id="IPR055344">
    <property type="entry name" value="SecD_SecF_C_bact"/>
</dbReference>
<comment type="function">
    <text evidence="9">Part of the Sec protein translocase complex. Interacts with the SecYEG preprotein conducting channel. SecDF uses the proton motive force (PMF) to complete protein translocation after the ATP-dependent function of SecA.</text>
</comment>
<feature type="transmembrane region" description="Helical" evidence="9">
    <location>
        <begin position="474"/>
        <end position="493"/>
    </location>
</feature>
<accession>A0A496PL66</accession>
<dbReference type="NCBIfam" id="TIGR01129">
    <property type="entry name" value="secD"/>
    <property type="match status" value="1"/>
</dbReference>
<evidence type="ECO:0000256" key="7">
    <source>
        <dbReference type="ARBA" id="ARBA00023010"/>
    </source>
</evidence>
<keyword evidence="2 9" id="KW-0813">Transport</keyword>
<feature type="transmembrane region" description="Helical" evidence="9">
    <location>
        <begin position="371"/>
        <end position="393"/>
    </location>
</feature>
<keyword evidence="4 9" id="KW-0812">Transmembrane</keyword>
<dbReference type="EMBL" id="QQXL01000002">
    <property type="protein sequence ID" value="RKW71211.1"/>
    <property type="molecule type" value="Genomic_DNA"/>
</dbReference>
<comment type="subcellular location">
    <subcellularLocation>
        <location evidence="1 9">Cell membrane</location>
        <topology evidence="1 9">Multi-pass membrane protein</topology>
    </subcellularLocation>
</comment>
<dbReference type="RefSeq" id="WP_121484546.1">
    <property type="nucleotide sequence ID" value="NZ_QQXL01000002.1"/>
</dbReference>
<dbReference type="GO" id="GO:0015450">
    <property type="term" value="F:protein-transporting ATPase activity"/>
    <property type="evidence" value="ECO:0007669"/>
    <property type="project" value="InterPro"/>
</dbReference>
<feature type="domain" description="Protein translocase subunit SecDF P1" evidence="12">
    <location>
        <begin position="80"/>
        <end position="136"/>
    </location>
</feature>
<dbReference type="Pfam" id="PF22599">
    <property type="entry name" value="SecDF_P1_head"/>
    <property type="match status" value="1"/>
</dbReference>
<feature type="domain" description="Protein export membrane protein SecD/SecF C-terminal" evidence="11">
    <location>
        <begin position="326"/>
        <end position="501"/>
    </location>
</feature>
<keyword evidence="8 9" id="KW-0472">Membrane</keyword>
<evidence type="ECO:0000313" key="15">
    <source>
        <dbReference type="Proteomes" id="UP000273119"/>
    </source>
</evidence>
<feature type="compositionally biased region" description="Basic and acidic residues" evidence="10">
    <location>
        <begin position="533"/>
        <end position="572"/>
    </location>
</feature>
<dbReference type="GO" id="GO:0006605">
    <property type="term" value="P:protein targeting"/>
    <property type="evidence" value="ECO:0007669"/>
    <property type="project" value="UniProtKB-UniRule"/>
</dbReference>
<gene>
    <name evidence="9 14" type="primary">secD</name>
    <name evidence="14" type="ORF">DWQ67_05355</name>
</gene>
<evidence type="ECO:0000256" key="9">
    <source>
        <dbReference type="HAMAP-Rule" id="MF_01463"/>
    </source>
</evidence>
<dbReference type="HAMAP" id="MF_01463_B">
    <property type="entry name" value="SecD_B"/>
    <property type="match status" value="1"/>
</dbReference>
<evidence type="ECO:0000256" key="3">
    <source>
        <dbReference type="ARBA" id="ARBA00022475"/>
    </source>
</evidence>
<evidence type="ECO:0000256" key="4">
    <source>
        <dbReference type="ARBA" id="ARBA00022692"/>
    </source>
</evidence>
<evidence type="ECO:0000259" key="11">
    <source>
        <dbReference type="Pfam" id="PF02355"/>
    </source>
</evidence>
<sequence length="597" mass="63990">MASTAPVRHARKALLWLGIIHLVLFAVLTSGVVLSNNGTMGQDAASFNPKLALDLQGGTEMVLEPVLENGSDQQIPAEQLDQAVQIIRERISGAGVSETEVTTQNGRNIVVSMPGVPSDETKRLISSSAQMQFRPVITGIQSVEAIPEANRTKAAQLPKPTAKPANGSDPNWITADLQKRFEAWDCMAEAAKAPRASFPADEPSIACDFSQGMKYILGPVEVKGDWISDATSSQATNSQGYVSGGFAVNLSFNGEGAQAFKEVTTRITALESPRNQFGIVLDGLIVSAPVSQAIITDGKSQITGSFTKDSAAELAQQLKYGALPMSFQVQTDHQISATLGTDQLRVGIIAGLIGLALVAIYSFFQYRLLGLVTISSLIIAGALTYLAIALLGWSANYRLSLAGVAGIIVAIGLTADSFIVYFERIRDELRDGRSLTLAVENGWARAKRTILASKAVNLLAAVVLYFVSVGSVKGFAFTLGLTAIADLVVVFLFTHPIMQILGRTRFFGEGHRASGLDPSLLGAEPLYRGAGTFRERRVNEAPKGKERGASKEAQRRLTIAERRRAEELERRGGKGKSSTAVLDHDEDEQNTQEDSRA</sequence>
<dbReference type="GO" id="GO:0065002">
    <property type="term" value="P:intracellular protein transmembrane transport"/>
    <property type="evidence" value="ECO:0007669"/>
    <property type="project" value="UniProtKB-UniRule"/>
</dbReference>
<evidence type="ECO:0000256" key="10">
    <source>
        <dbReference type="SAM" id="MobiDB-lite"/>
    </source>
</evidence>
<dbReference type="InterPro" id="IPR048634">
    <property type="entry name" value="SecD_SecF_C"/>
</dbReference>
<dbReference type="Pfam" id="PF21760">
    <property type="entry name" value="SecD_1st"/>
    <property type="match status" value="1"/>
</dbReference>
<name>A0A496PL66_9MICC</name>
<dbReference type="InterPro" id="IPR054384">
    <property type="entry name" value="SecDF_P1_head"/>
</dbReference>
<dbReference type="GO" id="GO:0005886">
    <property type="term" value="C:plasma membrane"/>
    <property type="evidence" value="ECO:0007669"/>
    <property type="project" value="UniProtKB-SubCell"/>
</dbReference>
<dbReference type="GO" id="GO:0043952">
    <property type="term" value="P:protein transport by the Sec complex"/>
    <property type="evidence" value="ECO:0007669"/>
    <property type="project" value="UniProtKB-UniRule"/>
</dbReference>